<dbReference type="AlphaFoldDB" id="A0A099IAD0"/>
<dbReference type="Proteomes" id="UP000604383">
    <property type="component" value="Unassembled WGS sequence"/>
</dbReference>
<dbReference type="Proteomes" id="UP001203972">
    <property type="component" value="Unassembled WGS sequence"/>
</dbReference>
<comment type="similarity">
    <text evidence="1">Belongs to the asp23 family.</text>
</comment>
<reference evidence="3" key="4">
    <citation type="journal article" date="2022" name="Clin. Infect. Dis.">
        <title>Association between Clostridium innocuum and antibiotic-associated diarrhea in adults and children: A cross-sectional study and comparative genomics analysis.</title>
        <authorList>
            <person name="Cherny K.E."/>
            <person name="Muscat E.B."/>
            <person name="Balaji A."/>
            <person name="Mukherjee J."/>
            <person name="Ozer E.A."/>
            <person name="Angarone M.P."/>
            <person name="Hauser A.R."/>
            <person name="Sichel J.S."/>
            <person name="Amponsah E."/>
            <person name="Kociolek L.K."/>
        </authorList>
    </citation>
    <scope>NUCLEOTIDE SEQUENCE</scope>
    <source>
        <strain evidence="3">NU1-AC-029v</strain>
    </source>
</reference>
<dbReference type="Proteomes" id="UP000503330">
    <property type="component" value="Chromosome"/>
</dbReference>
<evidence type="ECO:0000256" key="1">
    <source>
        <dbReference type="ARBA" id="ARBA00005721"/>
    </source>
</evidence>
<reference evidence="2 6" key="1">
    <citation type="submission" date="2014-08" db="EMBL/GenBank/DDBJ databases">
        <title>Clostridium innocuum, an unnegligible vancomycin-resistant pathogen causing extra-intestinal infections.</title>
        <authorList>
            <person name="Feng Y."/>
            <person name="Chiu C.-H."/>
        </authorList>
    </citation>
    <scope>NUCLEOTIDE SEQUENCE [LARGE SCALE GENOMIC DNA]</scope>
    <source>
        <strain evidence="2 6">AN88</strain>
    </source>
</reference>
<evidence type="ECO:0000313" key="3">
    <source>
        <dbReference type="EMBL" id="MCR0235186.1"/>
    </source>
</evidence>
<dbReference type="RefSeq" id="WP_002610499.1">
    <property type="nucleotide sequence ID" value="NZ_AP025565.1"/>
</dbReference>
<protein>
    <submittedName>
        <fullName evidence="3">Asp23/Gls24 family envelope stress response protein</fullName>
    </submittedName>
</protein>
<dbReference type="EMBL" id="CP048838">
    <property type="protein sequence ID" value="QJA03398.1"/>
    <property type="molecule type" value="Genomic_DNA"/>
</dbReference>
<sequence length="119" mass="13374">MSISKSTQYGNIEISIDAIASLAGGVVTECYGVVGMASQKFLKDGIAELLKKENYAKGVVVRQKEDHLELDLYIVVSHGVKISEIVYEVQQRVKYMLEKSLELEFKKVNVYVQDVKVMK</sequence>
<gene>
    <name evidence="2" type="ORF">CIAN88_00755</name>
    <name evidence="5" type="ORF">G4D54_13565</name>
    <name evidence="4" type="ORF">GT664_15090</name>
    <name evidence="3" type="ORF">MKC95_20675</name>
</gene>
<evidence type="ECO:0000313" key="2">
    <source>
        <dbReference type="EMBL" id="KGJ54964.1"/>
    </source>
</evidence>
<reference evidence="5 7" key="3">
    <citation type="submission" date="2020-02" db="EMBL/GenBank/DDBJ databases">
        <authorList>
            <person name="Kociolek L.K."/>
            <person name="Ozer E.A."/>
        </authorList>
    </citation>
    <scope>NUCLEOTIDE SEQUENCE [LARGE SCALE GENOMIC DNA]</scope>
    <source>
        <strain evidence="5 7">ATCC 14501</strain>
    </source>
</reference>
<dbReference type="InterPro" id="IPR005531">
    <property type="entry name" value="Asp23"/>
</dbReference>
<dbReference type="Pfam" id="PF03780">
    <property type="entry name" value="Asp23"/>
    <property type="match status" value="1"/>
</dbReference>
<name>A0A099IAD0_CLOIN</name>
<dbReference type="Proteomes" id="UP000030008">
    <property type="component" value="Unassembled WGS sequence"/>
</dbReference>
<evidence type="ECO:0000313" key="4">
    <source>
        <dbReference type="EMBL" id="MZH57032.1"/>
    </source>
</evidence>
<evidence type="ECO:0000313" key="5">
    <source>
        <dbReference type="EMBL" id="QJA03398.1"/>
    </source>
</evidence>
<dbReference type="EMBL" id="JQIF01000002">
    <property type="protein sequence ID" value="KGJ54964.1"/>
    <property type="molecule type" value="Genomic_DNA"/>
</dbReference>
<dbReference type="GeneID" id="61926584"/>
<dbReference type="PANTHER" id="PTHR34297:SF2">
    <property type="entry name" value="ASP23_GLS24 FAMILY ENVELOPE STRESS RESPONSE PROTEIN"/>
    <property type="match status" value="1"/>
</dbReference>
<organism evidence="2 6">
    <name type="scientific">Clostridium innocuum</name>
    <dbReference type="NCBI Taxonomy" id="1522"/>
    <lineage>
        <taxon>Bacteria</taxon>
        <taxon>Bacillati</taxon>
        <taxon>Bacillota</taxon>
        <taxon>Clostridia</taxon>
        <taxon>Eubacteriales</taxon>
        <taxon>Clostridiaceae</taxon>
        <taxon>Clostridium</taxon>
    </lineage>
</organism>
<accession>A0A099IAD0</accession>
<proteinExistence type="inferred from homology"/>
<dbReference type="PANTHER" id="PTHR34297">
    <property type="entry name" value="HYPOTHETICAL CYTOSOLIC PROTEIN-RELATED"/>
    <property type="match status" value="1"/>
</dbReference>
<reference evidence="4" key="2">
    <citation type="journal article" date="2019" name="Nat. Med.">
        <title>A library of human gut bacterial isolates paired with longitudinal multiomics data enables mechanistic microbiome research.</title>
        <authorList>
            <person name="Poyet M."/>
            <person name="Groussin M."/>
            <person name="Gibbons S.M."/>
            <person name="Avila-Pacheco J."/>
            <person name="Jiang X."/>
            <person name="Kearney S.M."/>
            <person name="Perrotta A.R."/>
            <person name="Berdy B."/>
            <person name="Zhao S."/>
            <person name="Lieberman T.D."/>
            <person name="Swanson P.K."/>
            <person name="Smith M."/>
            <person name="Roesemann S."/>
            <person name="Alexander J.E."/>
            <person name="Rich S.A."/>
            <person name="Livny J."/>
            <person name="Vlamakis H."/>
            <person name="Clish C."/>
            <person name="Bullock K."/>
            <person name="Deik A."/>
            <person name="Scott J."/>
            <person name="Pierce K.A."/>
            <person name="Xavier R.J."/>
            <person name="Alm E.J."/>
        </authorList>
    </citation>
    <scope>NUCLEOTIDE SEQUENCE</scope>
    <source>
        <strain evidence="4">BIOML-A12</strain>
    </source>
</reference>
<dbReference type="EMBL" id="WWTN01000028">
    <property type="protein sequence ID" value="MZH57032.1"/>
    <property type="molecule type" value="Genomic_DNA"/>
</dbReference>
<evidence type="ECO:0000313" key="6">
    <source>
        <dbReference type="Proteomes" id="UP000030008"/>
    </source>
</evidence>
<evidence type="ECO:0000313" key="7">
    <source>
        <dbReference type="Proteomes" id="UP000503330"/>
    </source>
</evidence>
<dbReference type="EMBL" id="JAKTMA010000053">
    <property type="protein sequence ID" value="MCR0235186.1"/>
    <property type="molecule type" value="Genomic_DNA"/>
</dbReference>